<gene>
    <name evidence="1" type="primary">263</name>
    <name evidence="1" type="ORF">PBI_121Q_263</name>
</gene>
<proteinExistence type="predicted"/>
<accession>A0A097EXL6</accession>
<dbReference type="GeneID" id="22111303"/>
<evidence type="ECO:0000313" key="2">
    <source>
        <dbReference type="Proteomes" id="UP000029889"/>
    </source>
</evidence>
<reference evidence="1 2" key="1">
    <citation type="submission" date="2014-09" db="EMBL/GenBank/DDBJ databases">
        <authorList>
            <person name="Lapin J.S."/>
            <person name="Pope W.H."/>
            <person name="Hua J."/>
            <person name="Ford M.E."/>
            <person name="Conway J.F."/>
            <person name="Hatfull G.F."/>
            <person name="Hendrix R.W."/>
        </authorList>
    </citation>
    <scope>NUCLEOTIDE SEQUENCE [LARGE SCALE GENOMIC DNA]</scope>
</reference>
<protein>
    <submittedName>
        <fullName evidence="1">Uncharacterized protein</fullName>
    </submittedName>
</protein>
<dbReference type="RefSeq" id="YP_009101850.1">
    <property type="nucleotide sequence ID" value="NC_025447.1"/>
</dbReference>
<dbReference type="KEGG" id="vg:22111303"/>
<organism evidence="1 2">
    <name type="scientific">Escherichia phage 121Q</name>
    <dbReference type="NCBI Taxonomy" id="1555202"/>
    <lineage>
        <taxon>Viruses</taxon>
        <taxon>Duplodnaviria</taxon>
        <taxon>Heunggongvirae</taxon>
        <taxon>Uroviricota</taxon>
        <taxon>Caudoviricetes</taxon>
        <taxon>Asteriusvirus</taxon>
        <taxon>Asteriusvirus av121Q</taxon>
    </lineage>
</organism>
<sequence>MHREYYTQFVKGNYKHAVPRTPLNSHDPSTIFLFNDAIRTVLNTKDEDVQYVFLLLLIYRH</sequence>
<keyword evidence="2" id="KW-1185">Reference proteome</keyword>
<dbReference type="EMBL" id="KM507819">
    <property type="protein sequence ID" value="AIT14153.1"/>
    <property type="molecule type" value="Genomic_DNA"/>
</dbReference>
<dbReference type="Proteomes" id="UP000029889">
    <property type="component" value="Segment"/>
</dbReference>
<evidence type="ECO:0000313" key="1">
    <source>
        <dbReference type="EMBL" id="AIT14153.1"/>
    </source>
</evidence>
<name>A0A097EXL6_9CAUD</name>